<reference evidence="2 3" key="1">
    <citation type="submission" date="2022-10" db="EMBL/GenBank/DDBJ databases">
        <title>The complete genomes of actinobacterial strains from the NBC collection.</title>
        <authorList>
            <person name="Joergensen T.S."/>
            <person name="Alvarez Arevalo M."/>
            <person name="Sterndorff E.B."/>
            <person name="Faurdal D."/>
            <person name="Vuksanovic O."/>
            <person name="Mourched A.-S."/>
            <person name="Charusanti P."/>
            <person name="Shaw S."/>
            <person name="Blin K."/>
            <person name="Weber T."/>
        </authorList>
    </citation>
    <scope>NUCLEOTIDE SEQUENCE [LARGE SCALE GENOMIC DNA]</scope>
    <source>
        <strain evidence="2 3">NBC 01769</strain>
    </source>
</reference>
<evidence type="ECO:0000256" key="1">
    <source>
        <dbReference type="SAM" id="Phobius"/>
    </source>
</evidence>
<dbReference type="Proteomes" id="UP001330827">
    <property type="component" value="Chromosome"/>
</dbReference>
<dbReference type="RefSeq" id="WP_326593851.1">
    <property type="nucleotide sequence ID" value="NZ_CP109114.1"/>
</dbReference>
<name>A0ABZ1G8C2_9ACTN</name>
<sequence length="72" mass="7722">MTSNEVLILATGLYLGFVITAAVHMVWAGIGAARAARSTQAAATAALKRAAGDQWLTAFQLDRLIHRRKEQA</sequence>
<keyword evidence="1" id="KW-0812">Transmembrane</keyword>
<keyword evidence="1" id="KW-1133">Transmembrane helix</keyword>
<keyword evidence="1" id="KW-0472">Membrane</keyword>
<proteinExistence type="predicted"/>
<keyword evidence="3" id="KW-1185">Reference proteome</keyword>
<accession>A0ABZ1G8C2</accession>
<evidence type="ECO:0000313" key="3">
    <source>
        <dbReference type="Proteomes" id="UP001330827"/>
    </source>
</evidence>
<protein>
    <submittedName>
        <fullName evidence="2">Uncharacterized protein</fullName>
    </submittedName>
</protein>
<evidence type="ECO:0000313" key="2">
    <source>
        <dbReference type="EMBL" id="WSC14928.1"/>
    </source>
</evidence>
<gene>
    <name evidence="2" type="ORF">OIE64_20190</name>
</gene>
<dbReference type="EMBL" id="CP109114">
    <property type="protein sequence ID" value="WSC14928.1"/>
    <property type="molecule type" value="Genomic_DNA"/>
</dbReference>
<feature type="transmembrane region" description="Helical" evidence="1">
    <location>
        <begin position="6"/>
        <end position="30"/>
    </location>
</feature>
<organism evidence="2 3">
    <name type="scientific">Streptomyces brevispora</name>
    <dbReference type="NCBI Taxonomy" id="887462"/>
    <lineage>
        <taxon>Bacteria</taxon>
        <taxon>Bacillati</taxon>
        <taxon>Actinomycetota</taxon>
        <taxon>Actinomycetes</taxon>
        <taxon>Kitasatosporales</taxon>
        <taxon>Streptomycetaceae</taxon>
        <taxon>Streptomyces</taxon>
    </lineage>
</organism>